<name>A0AAV0DBY2_9ASTE</name>
<organism evidence="1 2">
    <name type="scientific">Cuscuta epithymum</name>
    <dbReference type="NCBI Taxonomy" id="186058"/>
    <lineage>
        <taxon>Eukaryota</taxon>
        <taxon>Viridiplantae</taxon>
        <taxon>Streptophyta</taxon>
        <taxon>Embryophyta</taxon>
        <taxon>Tracheophyta</taxon>
        <taxon>Spermatophyta</taxon>
        <taxon>Magnoliopsida</taxon>
        <taxon>eudicotyledons</taxon>
        <taxon>Gunneridae</taxon>
        <taxon>Pentapetalae</taxon>
        <taxon>asterids</taxon>
        <taxon>lamiids</taxon>
        <taxon>Solanales</taxon>
        <taxon>Convolvulaceae</taxon>
        <taxon>Cuscuteae</taxon>
        <taxon>Cuscuta</taxon>
        <taxon>Cuscuta subgen. Cuscuta</taxon>
    </lineage>
</organism>
<proteinExistence type="predicted"/>
<comment type="caution">
    <text evidence="1">The sequence shown here is derived from an EMBL/GenBank/DDBJ whole genome shotgun (WGS) entry which is preliminary data.</text>
</comment>
<accession>A0AAV0DBY2</accession>
<protein>
    <submittedName>
        <fullName evidence="1">Uncharacterized protein</fullName>
    </submittedName>
</protein>
<dbReference type="Proteomes" id="UP001152523">
    <property type="component" value="Unassembled WGS sequence"/>
</dbReference>
<gene>
    <name evidence="1" type="ORF">CEPIT_LOCUS12584</name>
</gene>
<evidence type="ECO:0000313" key="1">
    <source>
        <dbReference type="EMBL" id="CAH9093592.1"/>
    </source>
</evidence>
<keyword evidence="2" id="KW-1185">Reference proteome</keyword>
<dbReference type="EMBL" id="CAMAPF010000076">
    <property type="protein sequence ID" value="CAH9093592.1"/>
    <property type="molecule type" value="Genomic_DNA"/>
</dbReference>
<sequence>MMMMQQQTPSTSAFQAHLMHPHPLLMILVSLERFQSYPLRKRCVVVGSMLRYIQ</sequence>
<evidence type="ECO:0000313" key="2">
    <source>
        <dbReference type="Proteomes" id="UP001152523"/>
    </source>
</evidence>
<reference evidence="1" key="1">
    <citation type="submission" date="2022-07" db="EMBL/GenBank/DDBJ databases">
        <authorList>
            <person name="Macas J."/>
            <person name="Novak P."/>
            <person name="Neumann P."/>
        </authorList>
    </citation>
    <scope>NUCLEOTIDE SEQUENCE</scope>
</reference>
<dbReference type="AlphaFoldDB" id="A0AAV0DBY2"/>